<dbReference type="PANTHER" id="PTHR11014">
    <property type="entry name" value="PEPTIDASE M20 FAMILY MEMBER"/>
    <property type="match status" value="1"/>
</dbReference>
<evidence type="ECO:0000313" key="2">
    <source>
        <dbReference type="EMBL" id="USQ78582.1"/>
    </source>
</evidence>
<dbReference type="Pfam" id="PF07687">
    <property type="entry name" value="M20_dimer"/>
    <property type="match status" value="1"/>
</dbReference>
<accession>A0ABY4YR05</accession>
<name>A0ABY4YR05_9MICO</name>
<sequence>MSDVVTQVLAGLEETSQWQEVLYEDLHQHPELSFNEERTRGIITQRLDAMGYQTQQIGGGVVGVLDNGPGETVLARADIDALPVTEDTGLAYASTTEGVMHACGHDTHIVCALGAAELLAQTREAWSGTYVALFQPAEEVGAGARSMVDDGLTSKVPTPTVCVAQHVLGAPVSGHVATAVGPVLSAANSLRITVHGKGSHGSMPHLSIDPVVLASSIVTRLQTIVSRVLAPDEFGVVTVGSLQAGATANIIPDEAVLLVNIRAYDPDVQTRIIEAIKRIVRGECAASGSPREPEFEDYESYPLTTNDAAVTETVTAAFRRHFGAERVEQMTPATASEDFSVIPDAFGVPYTYWGNGGFLPGRDVVGNHNPGFAPDPQPTLRTGTEALVVAALAYLSDETTG</sequence>
<dbReference type="PANTHER" id="PTHR11014:SF63">
    <property type="entry name" value="METALLOPEPTIDASE, PUTATIVE (AFU_ORTHOLOGUE AFUA_6G09600)-RELATED"/>
    <property type="match status" value="1"/>
</dbReference>
<keyword evidence="3" id="KW-1185">Reference proteome</keyword>
<dbReference type="Gene3D" id="3.40.630.10">
    <property type="entry name" value="Zn peptidases"/>
    <property type="match status" value="1"/>
</dbReference>
<dbReference type="InterPro" id="IPR002933">
    <property type="entry name" value="Peptidase_M20"/>
</dbReference>
<protein>
    <submittedName>
        <fullName evidence="2">Amidohydrolase</fullName>
    </submittedName>
</protein>
<evidence type="ECO:0000259" key="1">
    <source>
        <dbReference type="Pfam" id="PF07687"/>
    </source>
</evidence>
<dbReference type="InterPro" id="IPR036264">
    <property type="entry name" value="Bact_exopeptidase_dim_dom"/>
</dbReference>
<dbReference type="SUPFAM" id="SSF55031">
    <property type="entry name" value="Bacterial exopeptidase dimerisation domain"/>
    <property type="match status" value="1"/>
</dbReference>
<dbReference type="Pfam" id="PF01546">
    <property type="entry name" value="Peptidase_M20"/>
    <property type="match status" value="1"/>
</dbReference>
<dbReference type="RefSeq" id="WP_252591380.1">
    <property type="nucleotide sequence ID" value="NZ_CP099489.1"/>
</dbReference>
<dbReference type="NCBIfam" id="TIGR01891">
    <property type="entry name" value="amidohydrolases"/>
    <property type="match status" value="1"/>
</dbReference>
<dbReference type="InterPro" id="IPR011650">
    <property type="entry name" value="Peptidase_M20_dimer"/>
</dbReference>
<reference evidence="2" key="1">
    <citation type="submission" date="2022-06" db="EMBL/GenBank/DDBJ databases">
        <title>Ornithinimicrobium HY1793.</title>
        <authorList>
            <person name="Huang Y."/>
        </authorList>
    </citation>
    <scope>NUCLEOTIDE SEQUENCE</scope>
    <source>
        <strain evidence="2">HY1793</strain>
    </source>
</reference>
<gene>
    <name evidence="2" type="ORF">NF556_13175</name>
</gene>
<feature type="domain" description="Peptidase M20 dimerisation" evidence="1">
    <location>
        <begin position="189"/>
        <end position="283"/>
    </location>
</feature>
<organism evidence="2 3">
    <name type="scientific">Ornithinimicrobium faecis</name>
    <dbReference type="NCBI Taxonomy" id="2934158"/>
    <lineage>
        <taxon>Bacteria</taxon>
        <taxon>Bacillati</taxon>
        <taxon>Actinomycetota</taxon>
        <taxon>Actinomycetes</taxon>
        <taxon>Micrococcales</taxon>
        <taxon>Ornithinimicrobiaceae</taxon>
        <taxon>Ornithinimicrobium</taxon>
    </lineage>
</organism>
<dbReference type="InterPro" id="IPR017439">
    <property type="entry name" value="Amidohydrolase"/>
</dbReference>
<dbReference type="Gene3D" id="3.30.70.360">
    <property type="match status" value="1"/>
</dbReference>
<dbReference type="EMBL" id="CP099489">
    <property type="protein sequence ID" value="USQ78582.1"/>
    <property type="molecule type" value="Genomic_DNA"/>
</dbReference>
<dbReference type="Proteomes" id="UP001056455">
    <property type="component" value="Chromosome"/>
</dbReference>
<dbReference type="PIRSF" id="PIRSF005962">
    <property type="entry name" value="Pept_M20D_amidohydro"/>
    <property type="match status" value="1"/>
</dbReference>
<dbReference type="SUPFAM" id="SSF53187">
    <property type="entry name" value="Zn-dependent exopeptidases"/>
    <property type="match status" value="1"/>
</dbReference>
<evidence type="ECO:0000313" key="3">
    <source>
        <dbReference type="Proteomes" id="UP001056455"/>
    </source>
</evidence>
<proteinExistence type="predicted"/>